<dbReference type="InterPro" id="IPR015018">
    <property type="entry name" value="DUF1905"/>
</dbReference>
<dbReference type="Proteomes" id="UP000250369">
    <property type="component" value="Unassembled WGS sequence"/>
</dbReference>
<dbReference type="OrthoDB" id="9800461at2"/>
<accession>A0A329MM33</accession>
<evidence type="ECO:0000313" key="2">
    <source>
        <dbReference type="Proteomes" id="UP000250369"/>
    </source>
</evidence>
<dbReference type="RefSeq" id="WP_113031445.1">
    <property type="nucleotide sequence ID" value="NZ_QMFB01000007.1"/>
</dbReference>
<dbReference type="SUPFAM" id="SSF141694">
    <property type="entry name" value="AF2212/PG0164-like"/>
    <property type="match status" value="1"/>
</dbReference>
<gene>
    <name evidence="1" type="ORF">DQG23_13815</name>
</gene>
<dbReference type="AlphaFoldDB" id="A0A329MM33"/>
<proteinExistence type="predicted"/>
<sequence length="156" mass="17439">MTIQTFTAVLQRPDAAGSWTYLTVPFSTEAAFGTKSRVPVKGTINGRPFRSSLMPQGNDVHFLVVNSAIRDEIGVTTGDRVEVSLERDTDERIVEIPEAFREALTNSPEANAVFESFSYSHRKEYADWINSAKKEETKHSRIAKAIGMLMSNKKLK</sequence>
<comment type="caution">
    <text evidence="1">The sequence shown here is derived from an EMBL/GenBank/DDBJ whole genome shotgun (WGS) entry which is preliminary data.</text>
</comment>
<dbReference type="Pfam" id="PF13376">
    <property type="entry name" value="OmdA"/>
    <property type="match status" value="1"/>
</dbReference>
<protein>
    <submittedName>
        <fullName evidence="1">Antitermination protein NusB</fullName>
    </submittedName>
</protein>
<reference evidence="1 2" key="1">
    <citation type="journal article" date="2009" name="Int. J. Syst. Evol. Microbiol.">
        <title>Paenibacillus contaminans sp. nov., isolated from a contaminated laboratory plate.</title>
        <authorList>
            <person name="Chou J.H."/>
            <person name="Lee J.H."/>
            <person name="Lin M.C."/>
            <person name="Chang P.S."/>
            <person name="Arun A.B."/>
            <person name="Young C.C."/>
            <person name="Chen W.M."/>
        </authorList>
    </citation>
    <scope>NUCLEOTIDE SEQUENCE [LARGE SCALE GENOMIC DNA]</scope>
    <source>
        <strain evidence="1 2">CKOBP-6</strain>
    </source>
</reference>
<organism evidence="1 2">
    <name type="scientific">Paenibacillus contaminans</name>
    <dbReference type="NCBI Taxonomy" id="450362"/>
    <lineage>
        <taxon>Bacteria</taxon>
        <taxon>Bacillati</taxon>
        <taxon>Bacillota</taxon>
        <taxon>Bacilli</taxon>
        <taxon>Bacillales</taxon>
        <taxon>Paenibacillaceae</taxon>
        <taxon>Paenibacillus</taxon>
    </lineage>
</organism>
<keyword evidence="2" id="KW-1185">Reference proteome</keyword>
<dbReference type="Gene3D" id="2.40.30.100">
    <property type="entry name" value="AF2212/PG0164-like"/>
    <property type="match status" value="1"/>
</dbReference>
<dbReference type="EMBL" id="QMFB01000007">
    <property type="protein sequence ID" value="RAV20588.1"/>
    <property type="molecule type" value="Genomic_DNA"/>
</dbReference>
<name>A0A329MM33_9BACL</name>
<dbReference type="InterPro" id="IPR037079">
    <property type="entry name" value="AF2212/PG0164-like_sf"/>
</dbReference>
<dbReference type="Pfam" id="PF08922">
    <property type="entry name" value="DUF1905"/>
    <property type="match status" value="1"/>
</dbReference>
<evidence type="ECO:0000313" key="1">
    <source>
        <dbReference type="EMBL" id="RAV20588.1"/>
    </source>
</evidence>